<proteinExistence type="predicted"/>
<dbReference type="AlphaFoldDB" id="A0A919DQA7"/>
<organism evidence="1 2">
    <name type="scientific">Streptomyces capitiformicae</name>
    <dbReference type="NCBI Taxonomy" id="2014920"/>
    <lineage>
        <taxon>Bacteria</taxon>
        <taxon>Bacillati</taxon>
        <taxon>Actinomycetota</taxon>
        <taxon>Actinomycetes</taxon>
        <taxon>Kitasatosporales</taxon>
        <taxon>Streptomycetaceae</taxon>
        <taxon>Streptomyces</taxon>
    </lineage>
</organism>
<gene>
    <name evidence="1" type="ORF">GCM10017771_90950</name>
</gene>
<dbReference type="Proteomes" id="UP000603227">
    <property type="component" value="Unassembled WGS sequence"/>
</dbReference>
<evidence type="ECO:0000313" key="1">
    <source>
        <dbReference type="EMBL" id="GHE67279.1"/>
    </source>
</evidence>
<accession>A0A919DQA7</accession>
<protein>
    <submittedName>
        <fullName evidence="1">Uncharacterized protein</fullName>
    </submittedName>
</protein>
<reference evidence="1" key="2">
    <citation type="submission" date="2020-09" db="EMBL/GenBank/DDBJ databases">
        <authorList>
            <person name="Sun Q."/>
            <person name="Zhou Y."/>
        </authorList>
    </citation>
    <scope>NUCLEOTIDE SEQUENCE</scope>
    <source>
        <strain evidence="1">CGMCC 4.7403</strain>
    </source>
</reference>
<dbReference type="EMBL" id="BNAT01000067">
    <property type="protein sequence ID" value="GHE67279.1"/>
    <property type="molecule type" value="Genomic_DNA"/>
</dbReference>
<evidence type="ECO:0000313" key="2">
    <source>
        <dbReference type="Proteomes" id="UP000603227"/>
    </source>
</evidence>
<keyword evidence="2" id="KW-1185">Reference proteome</keyword>
<comment type="caution">
    <text evidence="1">The sequence shown here is derived from an EMBL/GenBank/DDBJ whole genome shotgun (WGS) entry which is preliminary data.</text>
</comment>
<name>A0A919DQA7_9ACTN</name>
<sequence length="62" mass="6210">MEAAQIPERACGVALFSSGAMAAVLVSHPVSTRAASATAVVRRLTRKLGVVVFMAASLPGGA</sequence>
<reference evidence="1" key="1">
    <citation type="journal article" date="2014" name="Int. J. Syst. Evol. Microbiol.">
        <title>Complete genome sequence of Corynebacterium casei LMG S-19264T (=DSM 44701T), isolated from a smear-ripened cheese.</title>
        <authorList>
            <consortium name="US DOE Joint Genome Institute (JGI-PGF)"/>
            <person name="Walter F."/>
            <person name="Albersmeier A."/>
            <person name="Kalinowski J."/>
            <person name="Ruckert C."/>
        </authorList>
    </citation>
    <scope>NUCLEOTIDE SEQUENCE</scope>
    <source>
        <strain evidence="1">CGMCC 4.7403</strain>
    </source>
</reference>